<proteinExistence type="predicted"/>
<dbReference type="AlphaFoldDB" id="D4AS26"/>
<evidence type="ECO:0000256" key="1">
    <source>
        <dbReference type="SAM" id="MobiDB-lite"/>
    </source>
</evidence>
<comment type="caution">
    <text evidence="2">The sequence shown here is derived from an EMBL/GenBank/DDBJ whole genome shotgun (WGS) entry which is preliminary data.</text>
</comment>
<name>D4AS26_ARTBC</name>
<dbReference type="GeneID" id="9520531"/>
<feature type="compositionally biased region" description="Basic and acidic residues" evidence="1">
    <location>
        <begin position="131"/>
        <end position="146"/>
    </location>
</feature>
<evidence type="ECO:0000313" key="2">
    <source>
        <dbReference type="EMBL" id="EFE34090.1"/>
    </source>
</evidence>
<organism evidence="2 3">
    <name type="scientific">Arthroderma benhamiae (strain ATCC MYA-4681 / CBS 112371)</name>
    <name type="common">Trichophyton mentagrophytes</name>
    <dbReference type="NCBI Taxonomy" id="663331"/>
    <lineage>
        <taxon>Eukaryota</taxon>
        <taxon>Fungi</taxon>
        <taxon>Dikarya</taxon>
        <taxon>Ascomycota</taxon>
        <taxon>Pezizomycotina</taxon>
        <taxon>Eurotiomycetes</taxon>
        <taxon>Eurotiomycetidae</taxon>
        <taxon>Onygenales</taxon>
        <taxon>Arthrodermataceae</taxon>
        <taxon>Trichophyton</taxon>
    </lineage>
</organism>
<accession>D4AS26</accession>
<sequence length="162" mass="17026">MADNVENSAEAGNKQLSDIAFMAECFKYLQGPFNVDLPAVAEQLGYKNPASVGNRLRAIKKKWGIGVAEGAETGADTTSPATTPKTPRKGAKATRGPIKAKPEVEGEDSKAGGSPAKRGRKPAANGGQKRKASETNKENEEPKTENDAAAPETTKETEEEAA</sequence>
<dbReference type="OMA" id="MECFKHI"/>
<feature type="compositionally biased region" description="Basic and acidic residues" evidence="1">
    <location>
        <begin position="100"/>
        <end position="110"/>
    </location>
</feature>
<evidence type="ECO:0000313" key="3">
    <source>
        <dbReference type="Proteomes" id="UP000008866"/>
    </source>
</evidence>
<dbReference type="eggNOG" id="ENOG502RPBG">
    <property type="taxonomic scope" value="Eukaryota"/>
</dbReference>
<dbReference type="KEGG" id="abe:ARB_07041"/>
<gene>
    <name evidence="2" type="ORF">ARB_07041</name>
</gene>
<feature type="compositionally biased region" description="Polar residues" evidence="1">
    <location>
        <begin position="75"/>
        <end position="85"/>
    </location>
</feature>
<dbReference type="HOGENOM" id="CLU_1634971_0_0_1"/>
<dbReference type="EMBL" id="ABSU01000007">
    <property type="protein sequence ID" value="EFE34090.1"/>
    <property type="molecule type" value="Genomic_DNA"/>
</dbReference>
<dbReference type="RefSeq" id="XP_003014479.1">
    <property type="nucleotide sequence ID" value="XM_003014433.1"/>
</dbReference>
<reference evidence="3" key="1">
    <citation type="journal article" date="2011" name="Genome Biol.">
        <title>Comparative and functional genomics provide insights into the pathogenicity of dermatophytic fungi.</title>
        <authorList>
            <person name="Burmester A."/>
            <person name="Shelest E."/>
            <person name="Gloeckner G."/>
            <person name="Heddergott C."/>
            <person name="Schindler S."/>
            <person name="Staib P."/>
            <person name="Heidel A."/>
            <person name="Felder M."/>
            <person name="Petzold A."/>
            <person name="Szafranski K."/>
            <person name="Feuermann M."/>
            <person name="Pedruzzi I."/>
            <person name="Priebe S."/>
            <person name="Groth M."/>
            <person name="Winkler R."/>
            <person name="Li W."/>
            <person name="Kniemeyer O."/>
            <person name="Schroeckh V."/>
            <person name="Hertweck C."/>
            <person name="Hube B."/>
            <person name="White T.C."/>
            <person name="Platzer M."/>
            <person name="Guthke R."/>
            <person name="Heitman J."/>
            <person name="Woestemeyer J."/>
            <person name="Zipfel P.F."/>
            <person name="Monod M."/>
            <person name="Brakhage A.A."/>
        </authorList>
    </citation>
    <scope>NUCLEOTIDE SEQUENCE [LARGE SCALE GENOMIC DNA]</scope>
    <source>
        <strain evidence="3">ATCC MYA-4681 / CBS 112371</strain>
    </source>
</reference>
<dbReference type="Proteomes" id="UP000008866">
    <property type="component" value="Unassembled WGS sequence"/>
</dbReference>
<keyword evidence="3" id="KW-1185">Reference proteome</keyword>
<feature type="region of interest" description="Disordered" evidence="1">
    <location>
        <begin position="65"/>
        <end position="162"/>
    </location>
</feature>
<protein>
    <submittedName>
        <fullName evidence="2">Uncharacterized protein</fullName>
    </submittedName>
</protein>